<gene>
    <name evidence="2" type="ORF">Q4521_22195</name>
</gene>
<protein>
    <recommendedName>
        <fullName evidence="1">Lambda-carrageenase middle domain-containing protein</fullName>
    </recommendedName>
</protein>
<feature type="domain" description="Lambda-carrageenase middle" evidence="1">
    <location>
        <begin position="33"/>
        <end position="83"/>
    </location>
</feature>
<feature type="non-terminal residue" evidence="2">
    <location>
        <position position="1"/>
    </location>
</feature>
<dbReference type="EMBL" id="JAUOPB010000415">
    <property type="protein sequence ID" value="MDO6425205.1"/>
    <property type="molecule type" value="Genomic_DNA"/>
</dbReference>
<reference evidence="2" key="1">
    <citation type="submission" date="2023-07" db="EMBL/GenBank/DDBJ databases">
        <title>Genome content predicts the carbon catabolic preferences of heterotrophic bacteria.</title>
        <authorList>
            <person name="Gralka M."/>
        </authorList>
    </citation>
    <scope>NUCLEOTIDE SEQUENCE</scope>
    <source>
        <strain evidence="2">I3M17_2</strain>
    </source>
</reference>
<sequence>TEEGLAKTTANNIRNNYNSPVFLGGSHMGQAENWDRSSMGNAKYQSKRDGRRDYTLTQQGAIDYITAWYDEVPNGDKGIAYWG</sequence>
<organism evidence="2 3">
    <name type="scientific">Saccharophagus degradans</name>
    <dbReference type="NCBI Taxonomy" id="86304"/>
    <lineage>
        <taxon>Bacteria</taxon>
        <taxon>Pseudomonadati</taxon>
        <taxon>Pseudomonadota</taxon>
        <taxon>Gammaproteobacteria</taxon>
        <taxon>Cellvibrionales</taxon>
        <taxon>Cellvibrionaceae</taxon>
        <taxon>Saccharophagus</taxon>
    </lineage>
</organism>
<accession>A0AAW7XBF6</accession>
<name>A0AAW7XBF6_9GAMM</name>
<evidence type="ECO:0000313" key="2">
    <source>
        <dbReference type="EMBL" id="MDO6425205.1"/>
    </source>
</evidence>
<evidence type="ECO:0000313" key="3">
    <source>
        <dbReference type="Proteomes" id="UP001169760"/>
    </source>
</evidence>
<dbReference type="Proteomes" id="UP001169760">
    <property type="component" value="Unassembled WGS sequence"/>
</dbReference>
<proteinExistence type="predicted"/>
<feature type="non-terminal residue" evidence="2">
    <location>
        <position position="83"/>
    </location>
</feature>
<comment type="caution">
    <text evidence="2">The sequence shown here is derived from an EMBL/GenBank/DDBJ whole genome shotgun (WGS) entry which is preliminary data.</text>
</comment>
<dbReference type="InterPro" id="IPR057421">
    <property type="entry name" value="CGLA_M"/>
</dbReference>
<evidence type="ECO:0000259" key="1">
    <source>
        <dbReference type="Pfam" id="PF25290"/>
    </source>
</evidence>
<dbReference type="RefSeq" id="WP_303494649.1">
    <property type="nucleotide sequence ID" value="NZ_JAUOPB010000415.1"/>
</dbReference>
<dbReference type="AlphaFoldDB" id="A0AAW7XBF6"/>
<dbReference type="Pfam" id="PF25290">
    <property type="entry name" value="CGLA_M"/>
    <property type="match status" value="1"/>
</dbReference>